<keyword evidence="2" id="KW-1185">Reference proteome</keyword>
<reference evidence="1 2" key="1">
    <citation type="journal article" date="2011" name="Cell">
        <title>The monarch butterfly genome yields insights into long-distance migration.</title>
        <authorList>
            <person name="Zhan S."/>
            <person name="Merlin C."/>
            <person name="Boore J.L."/>
            <person name="Reppert S.M."/>
        </authorList>
    </citation>
    <scope>NUCLEOTIDE SEQUENCE [LARGE SCALE GENOMIC DNA]</scope>
    <source>
        <strain evidence="1">F-2</strain>
    </source>
</reference>
<dbReference type="Proteomes" id="UP000007151">
    <property type="component" value="Unassembled WGS sequence"/>
</dbReference>
<evidence type="ECO:0000313" key="2">
    <source>
        <dbReference type="Proteomes" id="UP000007151"/>
    </source>
</evidence>
<dbReference type="KEGG" id="dpl:KGM_215455"/>
<proteinExistence type="predicted"/>
<protein>
    <submittedName>
        <fullName evidence="1">Uncharacterized protein</fullName>
    </submittedName>
</protein>
<dbReference type="InParanoid" id="A0A212EU81"/>
<evidence type="ECO:0000313" key="1">
    <source>
        <dbReference type="EMBL" id="OWR45062.1"/>
    </source>
</evidence>
<dbReference type="EMBL" id="AGBW02012439">
    <property type="protein sequence ID" value="OWR45062.1"/>
    <property type="molecule type" value="Genomic_DNA"/>
</dbReference>
<dbReference type="AlphaFoldDB" id="A0A212EU81"/>
<comment type="caution">
    <text evidence="1">The sequence shown here is derived from an EMBL/GenBank/DDBJ whole genome shotgun (WGS) entry which is preliminary data.</text>
</comment>
<sequence length="105" mass="11970">MTHRAHWRHLHVTRHREPLQTKSIRLTLMDEDMNTVQFCFLKCYWALRSSSNVGRHGVADGSAVRLRADGEGTGGKDSTHALWEPAAFDLEPCCASRTTRISHRK</sequence>
<gene>
    <name evidence="1" type="ORF">KGM_215455</name>
</gene>
<name>A0A212EU81_DANPL</name>
<accession>A0A212EU81</accession>
<organism evidence="1 2">
    <name type="scientific">Danaus plexippus plexippus</name>
    <dbReference type="NCBI Taxonomy" id="278856"/>
    <lineage>
        <taxon>Eukaryota</taxon>
        <taxon>Metazoa</taxon>
        <taxon>Ecdysozoa</taxon>
        <taxon>Arthropoda</taxon>
        <taxon>Hexapoda</taxon>
        <taxon>Insecta</taxon>
        <taxon>Pterygota</taxon>
        <taxon>Neoptera</taxon>
        <taxon>Endopterygota</taxon>
        <taxon>Lepidoptera</taxon>
        <taxon>Glossata</taxon>
        <taxon>Ditrysia</taxon>
        <taxon>Papilionoidea</taxon>
        <taxon>Nymphalidae</taxon>
        <taxon>Danainae</taxon>
        <taxon>Danaini</taxon>
        <taxon>Danaina</taxon>
        <taxon>Danaus</taxon>
        <taxon>Danaus</taxon>
    </lineage>
</organism>